<sequence>MRSSTCFSSPWMQLHFHLKHARGRVCCCAISPISQRRWQRRFPVVDRHFGSRC</sequence>
<dbReference type="Proteomes" id="UP000601435">
    <property type="component" value="Unassembled WGS sequence"/>
</dbReference>
<evidence type="ECO:0000313" key="2">
    <source>
        <dbReference type="Proteomes" id="UP000601435"/>
    </source>
</evidence>
<gene>
    <name evidence="1" type="ORF">SNEC2469_LOCUS34913</name>
</gene>
<proteinExistence type="predicted"/>
<protein>
    <submittedName>
        <fullName evidence="1">Uncharacterized protein</fullName>
    </submittedName>
</protein>
<keyword evidence="2" id="KW-1185">Reference proteome</keyword>
<reference evidence="1" key="1">
    <citation type="submission" date="2021-02" db="EMBL/GenBank/DDBJ databases">
        <authorList>
            <person name="Dougan E. K."/>
            <person name="Rhodes N."/>
            <person name="Thang M."/>
            <person name="Chan C."/>
        </authorList>
    </citation>
    <scope>NUCLEOTIDE SEQUENCE</scope>
</reference>
<accession>A0A813CL03</accession>
<evidence type="ECO:0000313" key="1">
    <source>
        <dbReference type="EMBL" id="CAE7943090.1"/>
    </source>
</evidence>
<comment type="caution">
    <text evidence="1">The sequence shown here is derived from an EMBL/GenBank/DDBJ whole genome shotgun (WGS) entry which is preliminary data.</text>
</comment>
<organism evidence="1 2">
    <name type="scientific">Symbiodinium necroappetens</name>
    <dbReference type="NCBI Taxonomy" id="1628268"/>
    <lineage>
        <taxon>Eukaryota</taxon>
        <taxon>Sar</taxon>
        <taxon>Alveolata</taxon>
        <taxon>Dinophyceae</taxon>
        <taxon>Suessiales</taxon>
        <taxon>Symbiodiniaceae</taxon>
        <taxon>Symbiodinium</taxon>
    </lineage>
</organism>
<dbReference type="EMBL" id="CAJNJA010098585">
    <property type="protein sequence ID" value="CAE7943090.1"/>
    <property type="molecule type" value="Genomic_DNA"/>
</dbReference>
<dbReference type="AlphaFoldDB" id="A0A813CL03"/>
<name>A0A813CL03_9DINO</name>